<dbReference type="GO" id="GO:0004803">
    <property type="term" value="F:transposase activity"/>
    <property type="evidence" value="ECO:0007669"/>
    <property type="project" value="InterPro"/>
</dbReference>
<dbReference type="NCBIfam" id="NF047593">
    <property type="entry name" value="IS66_ISAeme5_TnpA"/>
    <property type="match status" value="1"/>
</dbReference>
<proteinExistence type="predicted"/>
<dbReference type="AlphaFoldDB" id="A0A953HX50"/>
<dbReference type="Proteomes" id="UP000753961">
    <property type="component" value="Unassembled WGS sequence"/>
</dbReference>
<gene>
    <name evidence="1" type="ORF">KUV50_14730</name>
</gene>
<dbReference type="SUPFAM" id="SSF46689">
    <property type="entry name" value="Homeodomain-like"/>
    <property type="match status" value="1"/>
</dbReference>
<accession>A0A953HX50</accession>
<dbReference type="Gene3D" id="1.10.10.10">
    <property type="entry name" value="Winged helix-like DNA-binding domain superfamily/Winged helix DNA-binding domain"/>
    <property type="match status" value="1"/>
</dbReference>
<name>A0A953HX50_9BACT</name>
<dbReference type="EMBL" id="JAHVHU010000014">
    <property type="protein sequence ID" value="MBY5959403.1"/>
    <property type="molecule type" value="Genomic_DNA"/>
</dbReference>
<dbReference type="Pfam" id="PF01527">
    <property type="entry name" value="HTH_Tnp_1"/>
    <property type="match status" value="1"/>
</dbReference>
<protein>
    <submittedName>
        <fullName evidence="1">Transposase</fullName>
    </submittedName>
</protein>
<comment type="caution">
    <text evidence="1">The sequence shown here is derived from an EMBL/GenBank/DDBJ whole genome shotgun (WGS) entry which is preliminary data.</text>
</comment>
<sequence>MKYTKSERKQHVTQQSQSGRTIASYCEGYGINYHTFNNWRRKYKNAERKKQKSSLSRSFVEVAAPKSVLGLGRTNIYLPNGVRLQLDRELDSELLKLLSHV</sequence>
<dbReference type="GO" id="GO:0003677">
    <property type="term" value="F:DNA binding"/>
    <property type="evidence" value="ECO:0007669"/>
    <property type="project" value="InterPro"/>
</dbReference>
<dbReference type="GO" id="GO:0006313">
    <property type="term" value="P:DNA transposition"/>
    <property type="evidence" value="ECO:0007669"/>
    <property type="project" value="InterPro"/>
</dbReference>
<dbReference type="RefSeq" id="WP_222580941.1">
    <property type="nucleotide sequence ID" value="NZ_JAHVHU010000014.1"/>
</dbReference>
<evidence type="ECO:0000313" key="2">
    <source>
        <dbReference type="Proteomes" id="UP000753961"/>
    </source>
</evidence>
<organism evidence="1 2">
    <name type="scientific">Membranihabitans marinus</name>
    <dbReference type="NCBI Taxonomy" id="1227546"/>
    <lineage>
        <taxon>Bacteria</taxon>
        <taxon>Pseudomonadati</taxon>
        <taxon>Bacteroidota</taxon>
        <taxon>Saprospiria</taxon>
        <taxon>Saprospirales</taxon>
        <taxon>Saprospiraceae</taxon>
        <taxon>Membranihabitans</taxon>
    </lineage>
</organism>
<evidence type="ECO:0000313" key="1">
    <source>
        <dbReference type="EMBL" id="MBY5959403.1"/>
    </source>
</evidence>
<dbReference type="InterPro" id="IPR036388">
    <property type="entry name" value="WH-like_DNA-bd_sf"/>
</dbReference>
<keyword evidence="2" id="KW-1185">Reference proteome</keyword>
<reference evidence="1" key="1">
    <citation type="submission" date="2021-06" db="EMBL/GenBank/DDBJ databases">
        <title>44 bacteria genomes isolated from Dapeng, Shenzhen.</title>
        <authorList>
            <person name="Zheng W."/>
            <person name="Yu S."/>
            <person name="Huang Y."/>
        </authorList>
    </citation>
    <scope>NUCLEOTIDE SEQUENCE</scope>
    <source>
        <strain evidence="1">DP5N28-2</strain>
    </source>
</reference>
<dbReference type="InterPro" id="IPR009057">
    <property type="entry name" value="Homeodomain-like_sf"/>
</dbReference>
<dbReference type="InterPro" id="IPR002514">
    <property type="entry name" value="Transposase_8"/>
</dbReference>